<dbReference type="GO" id="GO:0005634">
    <property type="term" value="C:nucleus"/>
    <property type="evidence" value="ECO:0007669"/>
    <property type="project" value="TreeGrafter"/>
</dbReference>
<gene>
    <name evidence="5" type="ORF">M8C21_012522</name>
</gene>
<feature type="region of interest" description="Disordered" evidence="3">
    <location>
        <begin position="1"/>
        <end position="59"/>
    </location>
</feature>
<feature type="compositionally biased region" description="Low complexity" evidence="3">
    <location>
        <begin position="34"/>
        <end position="59"/>
    </location>
</feature>
<dbReference type="SMART" id="SM00360">
    <property type="entry name" value="RRM"/>
    <property type="match status" value="2"/>
</dbReference>
<keyword evidence="1 2" id="KW-0694">RNA-binding</keyword>
<protein>
    <recommendedName>
        <fullName evidence="4">RRM domain-containing protein</fullName>
    </recommendedName>
</protein>
<feature type="region of interest" description="Disordered" evidence="3">
    <location>
        <begin position="396"/>
        <end position="420"/>
    </location>
</feature>
<sequence length="461" mass="49453">MVRTKPRKRKPANKPDTTTTTTKKKITKPKKNKPQQQKQPIQSSSSSDSDTDDNNNYNTPEQIHKLIQPYTKDQLIEFIVNAAVANPTLYDRIRHSADSDVTHRKIFVYGLGWDTTKETLTQVFKPYGEIEDCNVVIDRVTGKAKGFGFVQFRTRKGAVKALKEPRKRINNRMATCQLAALGPVGSGSGGSDNANRKIYVSNVKPDVDAERLRVFFSKFGEIETGPLGFDSVTGKSRGFALFVYKNQEGFRKALEEPCKVFEGHQLHCQKAASDGKNKGVVKAAVSGPVVGQANTQMMAAVASSQNFALLNQAQLGLNSMYGGLLNANAGLLAANPFYASLGQVGGVGGAQGGLGSYYAGASGGLNVGVGNAPLLGEYSGGVPSVLPGVGLQNAYPKKKGESSTPPALGSASGSRSHGAGGSFGGYPSHEVQLPLRLVFTQNRRICFKGIYILWVAWKLCM</sequence>
<evidence type="ECO:0000313" key="5">
    <source>
        <dbReference type="EMBL" id="KAI7732466.1"/>
    </source>
</evidence>
<accession>A0AAD5BZ97</accession>
<reference evidence="5" key="1">
    <citation type="submission" date="2022-06" db="EMBL/GenBank/DDBJ databases">
        <title>Uncovering the hologenomic basis of an extraordinary plant invasion.</title>
        <authorList>
            <person name="Bieker V.C."/>
            <person name="Martin M.D."/>
            <person name="Gilbert T."/>
            <person name="Hodgins K."/>
            <person name="Battlay P."/>
            <person name="Petersen B."/>
            <person name="Wilson J."/>
        </authorList>
    </citation>
    <scope>NUCLEOTIDE SEQUENCE</scope>
    <source>
        <strain evidence="5">AA19_3_7</strain>
        <tissue evidence="5">Leaf</tissue>
    </source>
</reference>
<dbReference type="PANTHER" id="PTHR48024">
    <property type="entry name" value="GEO13361P1-RELATED"/>
    <property type="match status" value="1"/>
</dbReference>
<dbReference type="Pfam" id="PF00076">
    <property type="entry name" value="RRM_1"/>
    <property type="match status" value="2"/>
</dbReference>
<evidence type="ECO:0000259" key="4">
    <source>
        <dbReference type="PROSITE" id="PS50102"/>
    </source>
</evidence>
<feature type="compositionally biased region" description="Low complexity" evidence="3">
    <location>
        <begin position="407"/>
        <end position="417"/>
    </location>
</feature>
<dbReference type="Gene3D" id="3.30.70.330">
    <property type="match status" value="2"/>
</dbReference>
<dbReference type="InterPro" id="IPR050886">
    <property type="entry name" value="RNA-binding_reg"/>
</dbReference>
<feature type="compositionally biased region" description="Basic residues" evidence="3">
    <location>
        <begin position="1"/>
        <end position="12"/>
    </location>
</feature>
<proteinExistence type="predicted"/>
<organism evidence="5 6">
    <name type="scientific">Ambrosia artemisiifolia</name>
    <name type="common">Common ragweed</name>
    <dbReference type="NCBI Taxonomy" id="4212"/>
    <lineage>
        <taxon>Eukaryota</taxon>
        <taxon>Viridiplantae</taxon>
        <taxon>Streptophyta</taxon>
        <taxon>Embryophyta</taxon>
        <taxon>Tracheophyta</taxon>
        <taxon>Spermatophyta</taxon>
        <taxon>Magnoliopsida</taxon>
        <taxon>eudicotyledons</taxon>
        <taxon>Gunneridae</taxon>
        <taxon>Pentapetalae</taxon>
        <taxon>asterids</taxon>
        <taxon>campanulids</taxon>
        <taxon>Asterales</taxon>
        <taxon>Asteraceae</taxon>
        <taxon>Asteroideae</taxon>
        <taxon>Heliantheae alliance</taxon>
        <taxon>Heliantheae</taxon>
        <taxon>Ambrosia</taxon>
    </lineage>
</organism>
<dbReference type="AlphaFoldDB" id="A0AAD5BZ97"/>
<dbReference type="EMBL" id="JAMZMK010010213">
    <property type="protein sequence ID" value="KAI7732466.1"/>
    <property type="molecule type" value="Genomic_DNA"/>
</dbReference>
<feature type="domain" description="RRM" evidence="4">
    <location>
        <begin position="196"/>
        <end position="285"/>
    </location>
</feature>
<name>A0AAD5BZ97_AMBAR</name>
<dbReference type="PANTHER" id="PTHR48024:SF9">
    <property type="entry name" value="UBP1-ASSOCIATED PROTEINS 1A-RELATED"/>
    <property type="match status" value="1"/>
</dbReference>
<dbReference type="GO" id="GO:0003723">
    <property type="term" value="F:RNA binding"/>
    <property type="evidence" value="ECO:0007669"/>
    <property type="project" value="UniProtKB-UniRule"/>
</dbReference>
<evidence type="ECO:0000313" key="6">
    <source>
        <dbReference type="Proteomes" id="UP001206925"/>
    </source>
</evidence>
<dbReference type="SUPFAM" id="SSF54928">
    <property type="entry name" value="RNA-binding domain, RBD"/>
    <property type="match status" value="2"/>
</dbReference>
<dbReference type="Proteomes" id="UP001206925">
    <property type="component" value="Unassembled WGS sequence"/>
</dbReference>
<keyword evidence="6" id="KW-1185">Reference proteome</keyword>
<dbReference type="InterPro" id="IPR035979">
    <property type="entry name" value="RBD_domain_sf"/>
</dbReference>
<dbReference type="InterPro" id="IPR000504">
    <property type="entry name" value="RRM_dom"/>
</dbReference>
<evidence type="ECO:0000256" key="3">
    <source>
        <dbReference type="SAM" id="MobiDB-lite"/>
    </source>
</evidence>
<evidence type="ECO:0000256" key="1">
    <source>
        <dbReference type="ARBA" id="ARBA00022884"/>
    </source>
</evidence>
<feature type="compositionally biased region" description="Basic residues" evidence="3">
    <location>
        <begin position="22"/>
        <end position="33"/>
    </location>
</feature>
<evidence type="ECO:0000256" key="2">
    <source>
        <dbReference type="PROSITE-ProRule" id="PRU00176"/>
    </source>
</evidence>
<feature type="domain" description="RRM" evidence="4">
    <location>
        <begin position="104"/>
        <end position="205"/>
    </location>
</feature>
<dbReference type="PROSITE" id="PS50102">
    <property type="entry name" value="RRM"/>
    <property type="match status" value="2"/>
</dbReference>
<dbReference type="InterPro" id="IPR012677">
    <property type="entry name" value="Nucleotide-bd_a/b_plait_sf"/>
</dbReference>
<comment type="caution">
    <text evidence="5">The sequence shown here is derived from an EMBL/GenBank/DDBJ whole genome shotgun (WGS) entry which is preliminary data.</text>
</comment>